<feature type="domain" description="Orotidine 5'-phosphate decarboxylase" evidence="9">
    <location>
        <begin position="5"/>
        <end position="226"/>
    </location>
</feature>
<sequence>MNEHPLIVALDFPSIQHTQSFLQRFDHEKIYVKVGMELYYKEGPAILYHLKETGHKIFLDLKLHDIPHTVKYAMKQIASLGVDMVNVHATGGKEMMMAAKEGLEIGSGKENTPKCIAVTQLTSIDEEMIHKELLIEKSLEESVKHFSQLAYESSLDGVVCSPHEVPLIKYEDFITVTPGIRLSTDQKNDQKRVTTPEEAKKLGSTAIVVGRSITRSDDPYTAYLEIKKQWEEA</sequence>
<dbReference type="NCBIfam" id="NF001273">
    <property type="entry name" value="PRK00230.1"/>
    <property type="match status" value="1"/>
</dbReference>
<evidence type="ECO:0000259" key="9">
    <source>
        <dbReference type="SMART" id="SM00934"/>
    </source>
</evidence>
<feature type="binding site" evidence="7">
    <location>
        <position position="33"/>
    </location>
    <ligand>
        <name>substrate</name>
    </ligand>
</feature>
<gene>
    <name evidence="7 10" type="primary">pyrF</name>
    <name evidence="10" type="ORF">LC087_05435</name>
</gene>
<name>A0ABY9JW12_9BACI</name>
<dbReference type="InterPro" id="IPR047596">
    <property type="entry name" value="OMPdecase_bac"/>
</dbReference>
<accession>A0ABY9JW12</accession>
<feature type="binding site" evidence="7">
    <location>
        <position position="190"/>
    </location>
    <ligand>
        <name>substrate</name>
    </ligand>
</feature>
<keyword evidence="4 7" id="KW-0665">Pyrimidine biosynthesis</keyword>
<keyword evidence="5 7" id="KW-0456">Lyase</keyword>
<dbReference type="GO" id="GO:0004590">
    <property type="term" value="F:orotidine-5'-phosphate decarboxylase activity"/>
    <property type="evidence" value="ECO:0007669"/>
    <property type="project" value="UniProtKB-EC"/>
</dbReference>
<evidence type="ECO:0000256" key="1">
    <source>
        <dbReference type="ARBA" id="ARBA00002356"/>
    </source>
</evidence>
<dbReference type="HAMAP" id="MF_01200_B">
    <property type="entry name" value="OMPdecase_type1_B"/>
    <property type="match status" value="1"/>
</dbReference>
<comment type="pathway">
    <text evidence="2 7 8">Pyrimidine metabolism; UMP biosynthesis via de novo pathway; UMP from orotate: step 2/2.</text>
</comment>
<comment type="similarity">
    <text evidence="7">Belongs to the OMP decarboxylase family. Type 1 subfamily.</text>
</comment>
<evidence type="ECO:0000256" key="7">
    <source>
        <dbReference type="HAMAP-Rule" id="MF_01200"/>
    </source>
</evidence>
<proteinExistence type="inferred from homology"/>
<feature type="binding site" evidence="7">
    <location>
        <position position="11"/>
    </location>
    <ligand>
        <name>substrate</name>
    </ligand>
</feature>
<dbReference type="EC" id="4.1.1.23" evidence="7"/>
<feature type="binding site" evidence="7">
    <location>
        <begin position="60"/>
        <end position="69"/>
    </location>
    <ligand>
        <name>substrate</name>
    </ligand>
</feature>
<evidence type="ECO:0000313" key="10">
    <source>
        <dbReference type="EMBL" id="WLR43597.1"/>
    </source>
</evidence>
<dbReference type="InterPro" id="IPR001754">
    <property type="entry name" value="OMPdeCOase_dom"/>
</dbReference>
<dbReference type="InterPro" id="IPR014732">
    <property type="entry name" value="OMPdecase"/>
</dbReference>
<keyword evidence="3 7" id="KW-0210">Decarboxylase</keyword>
<dbReference type="PANTHER" id="PTHR32119:SF2">
    <property type="entry name" value="OROTIDINE 5'-PHOSPHATE DECARBOXYLASE"/>
    <property type="match status" value="1"/>
</dbReference>
<feature type="binding site" evidence="7">
    <location>
        <position position="181"/>
    </location>
    <ligand>
        <name>substrate</name>
    </ligand>
</feature>
<evidence type="ECO:0000256" key="3">
    <source>
        <dbReference type="ARBA" id="ARBA00022793"/>
    </source>
</evidence>
<comment type="catalytic activity">
    <reaction evidence="6 7 8">
        <text>orotidine 5'-phosphate + H(+) = UMP + CO2</text>
        <dbReference type="Rhea" id="RHEA:11596"/>
        <dbReference type="ChEBI" id="CHEBI:15378"/>
        <dbReference type="ChEBI" id="CHEBI:16526"/>
        <dbReference type="ChEBI" id="CHEBI:57538"/>
        <dbReference type="ChEBI" id="CHEBI:57865"/>
        <dbReference type="EC" id="4.1.1.23"/>
    </reaction>
</comment>
<evidence type="ECO:0000256" key="6">
    <source>
        <dbReference type="ARBA" id="ARBA00049157"/>
    </source>
</evidence>
<dbReference type="EMBL" id="CP129013">
    <property type="protein sequence ID" value="WLR43597.1"/>
    <property type="molecule type" value="Genomic_DNA"/>
</dbReference>
<dbReference type="Pfam" id="PF00215">
    <property type="entry name" value="OMPdecase"/>
    <property type="match status" value="1"/>
</dbReference>
<feature type="binding site" evidence="7">
    <location>
        <position position="211"/>
    </location>
    <ligand>
        <name>substrate</name>
    </ligand>
</feature>
<dbReference type="Gene3D" id="3.20.20.70">
    <property type="entry name" value="Aldolase class I"/>
    <property type="match status" value="1"/>
</dbReference>
<feature type="binding site" evidence="7">
    <location>
        <position position="122"/>
    </location>
    <ligand>
        <name>substrate</name>
    </ligand>
</feature>
<organism evidence="10 11">
    <name type="scientific">Bacillus carboniphilus</name>
    <dbReference type="NCBI Taxonomy" id="86663"/>
    <lineage>
        <taxon>Bacteria</taxon>
        <taxon>Bacillati</taxon>
        <taxon>Bacillota</taxon>
        <taxon>Bacilli</taxon>
        <taxon>Bacillales</taxon>
        <taxon>Bacillaceae</taxon>
        <taxon>Bacillus</taxon>
    </lineage>
</organism>
<protein>
    <recommendedName>
        <fullName evidence="7">Orotidine 5'-phosphate decarboxylase</fullName>
        <ecNumber evidence="7">4.1.1.23</ecNumber>
    </recommendedName>
    <alternativeName>
        <fullName evidence="7">OMP decarboxylase</fullName>
        <shortName evidence="7">OMPDCase</shortName>
        <shortName evidence="7">OMPdecase</shortName>
    </alternativeName>
</protein>
<evidence type="ECO:0000313" key="11">
    <source>
        <dbReference type="Proteomes" id="UP001197974"/>
    </source>
</evidence>
<dbReference type="NCBIfam" id="TIGR01740">
    <property type="entry name" value="pyrF"/>
    <property type="match status" value="1"/>
</dbReference>
<dbReference type="PROSITE" id="PS00156">
    <property type="entry name" value="OMPDECASE"/>
    <property type="match status" value="1"/>
</dbReference>
<dbReference type="Proteomes" id="UP001197974">
    <property type="component" value="Chromosome"/>
</dbReference>
<dbReference type="InterPro" id="IPR018089">
    <property type="entry name" value="OMPdecase_AS"/>
</dbReference>
<dbReference type="InterPro" id="IPR013785">
    <property type="entry name" value="Aldolase_TIM"/>
</dbReference>
<dbReference type="SMART" id="SM00934">
    <property type="entry name" value="OMPdecase"/>
    <property type="match status" value="1"/>
</dbReference>
<comment type="subunit">
    <text evidence="7">Homodimer.</text>
</comment>
<dbReference type="PANTHER" id="PTHR32119">
    <property type="entry name" value="OROTIDINE 5'-PHOSPHATE DECARBOXYLASE"/>
    <property type="match status" value="1"/>
</dbReference>
<dbReference type="RefSeq" id="WP_226538399.1">
    <property type="nucleotide sequence ID" value="NZ_CP129013.1"/>
</dbReference>
<evidence type="ECO:0000256" key="8">
    <source>
        <dbReference type="RuleBase" id="RU000512"/>
    </source>
</evidence>
<evidence type="ECO:0000256" key="2">
    <source>
        <dbReference type="ARBA" id="ARBA00004861"/>
    </source>
</evidence>
<feature type="binding site" evidence="7">
    <location>
        <position position="210"/>
    </location>
    <ligand>
        <name>substrate</name>
    </ligand>
</feature>
<keyword evidence="11" id="KW-1185">Reference proteome</keyword>
<evidence type="ECO:0000256" key="5">
    <source>
        <dbReference type="ARBA" id="ARBA00023239"/>
    </source>
</evidence>
<dbReference type="InterPro" id="IPR011060">
    <property type="entry name" value="RibuloseP-bd_barrel"/>
</dbReference>
<dbReference type="CDD" id="cd04725">
    <property type="entry name" value="OMP_decarboxylase_like"/>
    <property type="match status" value="1"/>
</dbReference>
<comment type="function">
    <text evidence="1 7">Catalyzes the decarboxylation of orotidine 5'-monophosphate (OMP) to uridine 5'-monophosphate (UMP).</text>
</comment>
<reference evidence="10 11" key="1">
    <citation type="submission" date="2023-06" db="EMBL/GenBank/DDBJ databases">
        <title>Five Gram-positive bacteria isolated from mangrove sediments in Shenzhen, Guangdong, China.</title>
        <authorList>
            <person name="Yu S."/>
            <person name="Zheng W."/>
            <person name="Huang Y."/>
        </authorList>
    </citation>
    <scope>NUCLEOTIDE SEQUENCE [LARGE SCALE GENOMIC DNA]</scope>
    <source>
        <strain evidence="10 11">SaN35-3</strain>
    </source>
</reference>
<evidence type="ECO:0000256" key="4">
    <source>
        <dbReference type="ARBA" id="ARBA00022975"/>
    </source>
</evidence>
<feature type="active site" description="Proton donor" evidence="7">
    <location>
        <position position="62"/>
    </location>
</feature>
<dbReference type="SUPFAM" id="SSF51366">
    <property type="entry name" value="Ribulose-phoshate binding barrel"/>
    <property type="match status" value="1"/>
</dbReference>